<comment type="similarity">
    <text evidence="1">Belongs to the UPF0225 family.</text>
</comment>
<accession>A0A1N6PF21</accession>
<evidence type="ECO:0000313" key="4">
    <source>
        <dbReference type="Proteomes" id="UP000241788"/>
    </source>
</evidence>
<reference evidence="4" key="1">
    <citation type="submission" date="2017-01" db="EMBL/GenBank/DDBJ databases">
        <authorList>
            <person name="Varghese N."/>
            <person name="Submissions S."/>
        </authorList>
    </citation>
    <scope>NUCLEOTIDE SEQUENCE [LARGE SCALE GENOMIC DNA]</scope>
    <source>
        <strain evidence="4">UM1</strain>
    </source>
</reference>
<dbReference type="InterPro" id="IPR048469">
    <property type="entry name" value="YchJ-like_M"/>
</dbReference>
<gene>
    <name evidence="3" type="ORF">SAMN05421546_0592</name>
</gene>
<name>A0A1N6PF21_9GAMM</name>
<dbReference type="OrthoDB" id="21421at2"/>
<dbReference type="RefSeq" id="WP_076585071.1">
    <property type="nucleotide sequence ID" value="NZ_FTLW01000001.1"/>
</dbReference>
<dbReference type="InterPro" id="IPR023006">
    <property type="entry name" value="YchJ-like"/>
</dbReference>
<dbReference type="Pfam" id="PF17775">
    <property type="entry name" value="YchJ_M-like"/>
    <property type="match status" value="1"/>
</dbReference>
<dbReference type="HAMAP" id="MF_00612">
    <property type="entry name" value="UPF0225"/>
    <property type="match status" value="1"/>
</dbReference>
<feature type="domain" description="YchJ-like middle NTF2-like" evidence="2">
    <location>
        <begin position="29"/>
        <end position="123"/>
    </location>
</feature>
<dbReference type="Proteomes" id="UP000241788">
    <property type="component" value="Unassembled WGS sequence"/>
</dbReference>
<protein>
    <recommendedName>
        <fullName evidence="1">UPF0225 protein SAMN05421546_0592</fullName>
    </recommendedName>
</protein>
<organism evidence="3 4">
    <name type="scientific">Solilutibacter tolerans</name>
    <dbReference type="NCBI Taxonomy" id="1604334"/>
    <lineage>
        <taxon>Bacteria</taxon>
        <taxon>Pseudomonadati</taxon>
        <taxon>Pseudomonadota</taxon>
        <taxon>Gammaproteobacteria</taxon>
        <taxon>Lysobacterales</taxon>
        <taxon>Lysobacteraceae</taxon>
        <taxon>Solilutibacter</taxon>
    </lineage>
</organism>
<dbReference type="PANTHER" id="PTHR33747:SF1">
    <property type="entry name" value="ADENYLATE CYCLASE-ASSOCIATED CAP C-TERMINAL DOMAIN-CONTAINING PROTEIN"/>
    <property type="match status" value="1"/>
</dbReference>
<dbReference type="STRING" id="1604334.SAMN05421546_0592"/>
<dbReference type="AlphaFoldDB" id="A0A1N6PF21"/>
<proteinExistence type="inferred from homology"/>
<dbReference type="PANTHER" id="PTHR33747">
    <property type="entry name" value="UPF0225 PROTEIN SCO1677"/>
    <property type="match status" value="1"/>
</dbReference>
<dbReference type="Gene3D" id="3.10.450.50">
    <property type="match status" value="1"/>
</dbReference>
<evidence type="ECO:0000256" key="1">
    <source>
        <dbReference type="HAMAP-Rule" id="MF_00612"/>
    </source>
</evidence>
<evidence type="ECO:0000313" key="3">
    <source>
        <dbReference type="EMBL" id="SIQ02985.1"/>
    </source>
</evidence>
<keyword evidence="4" id="KW-1185">Reference proteome</keyword>
<sequence length="126" mass="14148">MNIIPCPCGTARDYAGCCGTLHAGTPAADAEALMRSRYSAYVRGLESYLLATWHPSTRPMTLGLPAMSKTKWLRLQVKARRDIDLDHAEVDFIAKFIEGGRHGQLAERSRFVRENGRWYYVDGDVT</sequence>
<dbReference type="SUPFAM" id="SSF54427">
    <property type="entry name" value="NTF2-like"/>
    <property type="match status" value="1"/>
</dbReference>
<evidence type="ECO:0000259" key="2">
    <source>
        <dbReference type="Pfam" id="PF17775"/>
    </source>
</evidence>
<dbReference type="InterPro" id="IPR032710">
    <property type="entry name" value="NTF2-like_dom_sf"/>
</dbReference>
<dbReference type="EMBL" id="FTLW01000001">
    <property type="protein sequence ID" value="SIQ02985.1"/>
    <property type="molecule type" value="Genomic_DNA"/>
</dbReference>